<evidence type="ECO:0000313" key="1">
    <source>
        <dbReference type="EMBL" id="TCV83265.1"/>
    </source>
</evidence>
<name>A0A4R3XUA6_9PROT</name>
<comment type="caution">
    <text evidence="1">The sequence shown here is derived from an EMBL/GenBank/DDBJ whole genome shotgun (WGS) entry which is preliminary data.</text>
</comment>
<gene>
    <name evidence="1" type="ORF">EDC63_11615</name>
</gene>
<protein>
    <submittedName>
        <fullName evidence="1">Uncharacterized protein</fullName>
    </submittedName>
</protein>
<reference evidence="1 2" key="1">
    <citation type="submission" date="2019-03" db="EMBL/GenBank/DDBJ databases">
        <title>Genomic Encyclopedia of Type Strains, Phase IV (KMG-IV): sequencing the most valuable type-strain genomes for metagenomic binning, comparative biology and taxonomic classification.</title>
        <authorList>
            <person name="Goeker M."/>
        </authorList>
    </citation>
    <scope>NUCLEOTIDE SEQUENCE [LARGE SCALE GENOMIC DNA]</scope>
    <source>
        <strain evidence="1 2">DSM 100309</strain>
    </source>
</reference>
<proteinExistence type="predicted"/>
<keyword evidence="2" id="KW-1185">Reference proteome</keyword>
<sequence>MLFILQPLYARLTKISLIQINSVMQRHLGQFKHFSFLNIKNIDLNQENGMRLSCLVAIL</sequence>
<organism evidence="1 2">
    <name type="scientific">Sulfurirhabdus autotrophica</name>
    <dbReference type="NCBI Taxonomy" id="1706046"/>
    <lineage>
        <taxon>Bacteria</taxon>
        <taxon>Pseudomonadati</taxon>
        <taxon>Pseudomonadota</taxon>
        <taxon>Betaproteobacteria</taxon>
        <taxon>Nitrosomonadales</taxon>
        <taxon>Sulfuricellaceae</taxon>
        <taxon>Sulfurirhabdus</taxon>
    </lineage>
</organism>
<accession>A0A4R3XUA6</accession>
<dbReference type="EMBL" id="SMCO01000016">
    <property type="protein sequence ID" value="TCV83265.1"/>
    <property type="molecule type" value="Genomic_DNA"/>
</dbReference>
<dbReference type="Proteomes" id="UP000295367">
    <property type="component" value="Unassembled WGS sequence"/>
</dbReference>
<evidence type="ECO:0000313" key="2">
    <source>
        <dbReference type="Proteomes" id="UP000295367"/>
    </source>
</evidence>
<dbReference type="AlphaFoldDB" id="A0A4R3XUA6"/>